<reference evidence="2" key="1">
    <citation type="submission" date="2015-03" db="EMBL/GenBank/DDBJ databases">
        <title>Luteipulveratus halotolerans sp. nov., a novel actinobacterium (Dermacoccaceae) from Sarawak, Malaysia.</title>
        <authorList>
            <person name="Juboi H."/>
            <person name="Basik A."/>
            <person name="Shamsul S.S."/>
            <person name="Arnold P."/>
            <person name="Schmitt E.K."/>
            <person name="Sanglier J.-J."/>
            <person name="Yeo T."/>
        </authorList>
    </citation>
    <scope>NUCLEOTIDE SEQUENCE [LARGE SCALE GENOMIC DNA]</scope>
    <source>
        <strain evidence="2">C296001</strain>
    </source>
</reference>
<dbReference type="Proteomes" id="UP000037397">
    <property type="component" value="Unassembled WGS sequence"/>
</dbReference>
<evidence type="ECO:0000313" key="2">
    <source>
        <dbReference type="Proteomes" id="UP000037397"/>
    </source>
</evidence>
<evidence type="ECO:0000313" key="1">
    <source>
        <dbReference type="EMBL" id="KNX36860.1"/>
    </source>
</evidence>
<dbReference type="EMBL" id="LAIR01000002">
    <property type="protein sequence ID" value="KNX36860.1"/>
    <property type="molecule type" value="Genomic_DNA"/>
</dbReference>
<dbReference type="AlphaFoldDB" id="A0A0L6CGX6"/>
<accession>A0A0L6CGX6</accession>
<proteinExistence type="predicted"/>
<name>A0A0L6CGX6_9MICO</name>
<dbReference type="RefSeq" id="WP_050669156.1">
    <property type="nucleotide sequence ID" value="NZ_LAIR01000002.1"/>
</dbReference>
<keyword evidence="2" id="KW-1185">Reference proteome</keyword>
<comment type="caution">
    <text evidence="1">The sequence shown here is derived from an EMBL/GenBank/DDBJ whole genome shotgun (WGS) entry which is preliminary data.</text>
</comment>
<sequence>MTTHERPERWAAESLARPDRATALLDDLLTDADRERGSITLLLCDRDGLLLEPLALSLGDDDRSAEADSMLARLTGVFEAARASSLVMAVVRPGYSAVTDADRRWHQAVIDLTSSGPVRLLGTYVVTRSDVVRLPDPLPCSA</sequence>
<protein>
    <submittedName>
        <fullName evidence="1">Uncharacterized protein</fullName>
    </submittedName>
</protein>
<organism evidence="1 2">
    <name type="scientific">Luteipulveratus halotolerans</name>
    <dbReference type="NCBI Taxonomy" id="1631356"/>
    <lineage>
        <taxon>Bacteria</taxon>
        <taxon>Bacillati</taxon>
        <taxon>Actinomycetota</taxon>
        <taxon>Actinomycetes</taxon>
        <taxon>Micrococcales</taxon>
        <taxon>Dermacoccaceae</taxon>
        <taxon>Luteipulveratus</taxon>
    </lineage>
</organism>
<gene>
    <name evidence="1" type="ORF">VV01_06380</name>
</gene>
<dbReference type="OrthoDB" id="3822678at2"/>